<evidence type="ECO:0000313" key="1">
    <source>
        <dbReference type="EMBL" id="OJD16634.1"/>
    </source>
</evidence>
<organism evidence="1 2">
    <name type="scientific">Emergomyces pasteurianus Ep9510</name>
    <dbReference type="NCBI Taxonomy" id="1447872"/>
    <lineage>
        <taxon>Eukaryota</taxon>
        <taxon>Fungi</taxon>
        <taxon>Dikarya</taxon>
        <taxon>Ascomycota</taxon>
        <taxon>Pezizomycotina</taxon>
        <taxon>Eurotiomycetes</taxon>
        <taxon>Eurotiomycetidae</taxon>
        <taxon>Onygenales</taxon>
        <taxon>Ajellomycetaceae</taxon>
        <taxon>Emergomyces</taxon>
    </lineage>
</organism>
<dbReference type="OrthoDB" id="10469704at2759"/>
<dbReference type="Proteomes" id="UP000182235">
    <property type="component" value="Unassembled WGS sequence"/>
</dbReference>
<dbReference type="EMBL" id="LGRN01000099">
    <property type="protein sequence ID" value="OJD16634.1"/>
    <property type="molecule type" value="Genomic_DNA"/>
</dbReference>
<name>A0A1J9PL85_9EURO</name>
<accession>A0A1J9PL85</accession>
<dbReference type="VEuPathDB" id="FungiDB:AJ78_03226"/>
<dbReference type="AlphaFoldDB" id="A0A1J9PL85"/>
<comment type="caution">
    <text evidence="1">The sequence shown here is derived from an EMBL/GenBank/DDBJ whole genome shotgun (WGS) entry which is preliminary data.</text>
</comment>
<keyword evidence="2" id="KW-1185">Reference proteome</keyword>
<proteinExistence type="predicted"/>
<reference evidence="1 2" key="1">
    <citation type="submission" date="2015-07" db="EMBL/GenBank/DDBJ databases">
        <title>Emmonsia species relationships and genome sequence.</title>
        <authorList>
            <consortium name="The Broad Institute Genomics Platform"/>
            <person name="Cuomo C.A."/>
            <person name="Munoz J.F."/>
            <person name="Imamovic A."/>
            <person name="Priest M.E."/>
            <person name="Young S."/>
            <person name="Clay O.K."/>
            <person name="McEwen J.G."/>
        </authorList>
    </citation>
    <scope>NUCLEOTIDE SEQUENCE [LARGE SCALE GENOMIC DNA]</scope>
    <source>
        <strain evidence="1 2">UAMH 9510</strain>
    </source>
</reference>
<evidence type="ECO:0000313" key="2">
    <source>
        <dbReference type="Proteomes" id="UP000182235"/>
    </source>
</evidence>
<protein>
    <submittedName>
        <fullName evidence="1">Uncharacterized protein</fullName>
    </submittedName>
</protein>
<sequence length="117" mass="12967">MPGAPILISPNPKTAFLLKSLKEKLAEEIIEMLTAKDGPPYPQIQVISPRERKKMACFKDIAAFTVGNISWKQDGKGQSVGKGEGCHDVTMSQFHNFTISQHHRWIAMHVGFGYGSI</sequence>
<gene>
    <name evidence="1" type="ORF">AJ78_03226</name>
</gene>